<dbReference type="InterPro" id="IPR046357">
    <property type="entry name" value="PPIase_dom_sf"/>
</dbReference>
<dbReference type="GO" id="GO:0009543">
    <property type="term" value="C:chloroplast thylakoid lumen"/>
    <property type="evidence" value="ECO:0007669"/>
    <property type="project" value="TreeGrafter"/>
</dbReference>
<name>A0AAW1RL73_9CHLO</name>
<accession>A0AAW1RL73</accession>
<dbReference type="Pfam" id="PF00254">
    <property type="entry name" value="FKBP_C"/>
    <property type="match status" value="1"/>
</dbReference>
<dbReference type="PROSITE" id="PS50059">
    <property type="entry name" value="FKBP_PPIASE"/>
    <property type="match status" value="1"/>
</dbReference>
<evidence type="ECO:0000313" key="3">
    <source>
        <dbReference type="EMBL" id="KAK9834017.1"/>
    </source>
</evidence>
<comment type="caution">
    <text evidence="3">The sequence shown here is derived from an EMBL/GenBank/DDBJ whole genome shotgun (WGS) entry which is preliminary data.</text>
</comment>
<keyword evidence="1" id="KW-0413">Isomerase</keyword>
<gene>
    <name evidence="3" type="ORF">WJX81_003195</name>
</gene>
<evidence type="ECO:0000256" key="1">
    <source>
        <dbReference type="PROSITE-ProRule" id="PRU00277"/>
    </source>
</evidence>
<dbReference type="InterPro" id="IPR044180">
    <property type="entry name" value="FKBP18-like"/>
</dbReference>
<evidence type="ECO:0000259" key="2">
    <source>
        <dbReference type="PROSITE" id="PS50059"/>
    </source>
</evidence>
<proteinExistence type="predicted"/>
<dbReference type="PANTHER" id="PTHR47862:SF1">
    <property type="entry name" value="PEPTIDYL-PROLYL CIS-TRANS ISOMERASE FKBP18, CHLOROPLASTIC"/>
    <property type="match status" value="1"/>
</dbReference>
<dbReference type="PANTHER" id="PTHR47862">
    <property type="entry name" value="PEPTIDYL-PROLYL CIS-TRANS ISOMERASE FKBP18, CHLOROPLASTIC"/>
    <property type="match status" value="1"/>
</dbReference>
<dbReference type="GO" id="GO:0003755">
    <property type="term" value="F:peptidyl-prolyl cis-trans isomerase activity"/>
    <property type="evidence" value="ECO:0007669"/>
    <property type="project" value="UniProtKB-KW"/>
</dbReference>
<dbReference type="EMBL" id="JALJOU010000034">
    <property type="protein sequence ID" value="KAK9834017.1"/>
    <property type="molecule type" value="Genomic_DNA"/>
</dbReference>
<sequence length="178" mass="18320">MLVGAVLSAFDTLIPRASLALGFRKELKKRKVAPEEYTALDDGSRVFDSTVGSGAEVTKGTRVKVHYDCVYKGLDVVSSRQSRLLGGNRTISEPFEFVAGAAVAGASPAKIVDTAGGLFTGQGGPTPPPALSTAVLGMRAGGKRSVLVPAELGFGQKGVGEIPPGATFEMRVEVLSAG</sequence>
<dbReference type="EC" id="5.2.1.8" evidence="1"/>
<keyword evidence="4" id="KW-1185">Reference proteome</keyword>
<reference evidence="3 4" key="1">
    <citation type="journal article" date="2024" name="Nat. Commun.">
        <title>Phylogenomics reveals the evolutionary origins of lichenization in chlorophyte algae.</title>
        <authorList>
            <person name="Puginier C."/>
            <person name="Libourel C."/>
            <person name="Otte J."/>
            <person name="Skaloud P."/>
            <person name="Haon M."/>
            <person name="Grisel S."/>
            <person name="Petersen M."/>
            <person name="Berrin J.G."/>
            <person name="Delaux P.M."/>
            <person name="Dal Grande F."/>
            <person name="Keller J."/>
        </authorList>
    </citation>
    <scope>NUCLEOTIDE SEQUENCE [LARGE SCALE GENOMIC DNA]</scope>
    <source>
        <strain evidence="3 4">SAG 245.80</strain>
    </source>
</reference>
<keyword evidence="1" id="KW-0697">Rotamase</keyword>
<dbReference type="Gene3D" id="3.10.50.40">
    <property type="match status" value="1"/>
</dbReference>
<dbReference type="InterPro" id="IPR001179">
    <property type="entry name" value="PPIase_FKBP_dom"/>
</dbReference>
<comment type="catalytic activity">
    <reaction evidence="1">
        <text>[protein]-peptidylproline (omega=180) = [protein]-peptidylproline (omega=0)</text>
        <dbReference type="Rhea" id="RHEA:16237"/>
        <dbReference type="Rhea" id="RHEA-COMP:10747"/>
        <dbReference type="Rhea" id="RHEA-COMP:10748"/>
        <dbReference type="ChEBI" id="CHEBI:83833"/>
        <dbReference type="ChEBI" id="CHEBI:83834"/>
        <dbReference type="EC" id="5.2.1.8"/>
    </reaction>
</comment>
<dbReference type="SUPFAM" id="SSF54534">
    <property type="entry name" value="FKBP-like"/>
    <property type="match status" value="1"/>
</dbReference>
<dbReference type="Proteomes" id="UP001445335">
    <property type="component" value="Unassembled WGS sequence"/>
</dbReference>
<feature type="domain" description="PPIase FKBP-type" evidence="2">
    <location>
        <begin position="60"/>
        <end position="178"/>
    </location>
</feature>
<protein>
    <recommendedName>
        <fullName evidence="1">peptidylprolyl isomerase</fullName>
        <ecNumber evidence="1">5.2.1.8</ecNumber>
    </recommendedName>
</protein>
<dbReference type="AlphaFoldDB" id="A0AAW1RL73"/>
<evidence type="ECO:0000313" key="4">
    <source>
        <dbReference type="Proteomes" id="UP001445335"/>
    </source>
</evidence>
<organism evidence="3 4">
    <name type="scientific">Elliptochloris bilobata</name>
    <dbReference type="NCBI Taxonomy" id="381761"/>
    <lineage>
        <taxon>Eukaryota</taxon>
        <taxon>Viridiplantae</taxon>
        <taxon>Chlorophyta</taxon>
        <taxon>core chlorophytes</taxon>
        <taxon>Trebouxiophyceae</taxon>
        <taxon>Trebouxiophyceae incertae sedis</taxon>
        <taxon>Elliptochloris clade</taxon>
        <taxon>Elliptochloris</taxon>
    </lineage>
</organism>